<reference evidence="2 3" key="1">
    <citation type="submission" date="2024-01" db="EMBL/GenBank/DDBJ databases">
        <title>A draft genome for the cacao thread blight pathogen Marasmiellus scandens.</title>
        <authorList>
            <person name="Baruah I.K."/>
            <person name="Leung J."/>
            <person name="Bukari Y."/>
            <person name="Amoako-Attah I."/>
            <person name="Meinhardt L.W."/>
            <person name="Bailey B.A."/>
            <person name="Cohen S.P."/>
        </authorList>
    </citation>
    <scope>NUCLEOTIDE SEQUENCE [LARGE SCALE GENOMIC DNA]</scope>
    <source>
        <strain evidence="2 3">GH-19</strain>
    </source>
</reference>
<dbReference type="Proteomes" id="UP001498398">
    <property type="component" value="Unassembled WGS sequence"/>
</dbReference>
<sequence length="349" mass="39178">MYNPPHYGTTPLLPPSSADIQNLFGPQSDVLHAYSLCYQEQERLTEVGAETEPLIHIRVLGWIFVFSPTSPMLDDLTVAVVSCNGISHKYNGLGKFCVDFWIRTFRKYKGQTPKPTGHVSRPSFDKVVDMIAVELQPYPDDHSSAKKNALIRDGFRCVLSGVYDMKSYQTINEVKAEVDGGSGFTGTTQCAHIFSSSTNSDISGNDKERFSHRSVFEELTGTGIHRLENVFTLHTDYHDLFDTLQLWFEPTPEDNHYKVGTSQPVIFRRVPREVTFKNNHFVNEDDTPVLPMPSKEYLSLHAACAKVANMSGAAEYLEDLDREREEGKTLAADGSSMPLFANVLWDAVK</sequence>
<gene>
    <name evidence="2" type="ORF">VKT23_017559</name>
</gene>
<dbReference type="EMBL" id="JBANRG010000073">
    <property type="protein sequence ID" value="KAK7439333.1"/>
    <property type="molecule type" value="Genomic_DNA"/>
</dbReference>
<keyword evidence="3" id="KW-1185">Reference proteome</keyword>
<evidence type="ECO:0000313" key="3">
    <source>
        <dbReference type="Proteomes" id="UP001498398"/>
    </source>
</evidence>
<organism evidence="2 3">
    <name type="scientific">Marasmiellus scandens</name>
    <dbReference type="NCBI Taxonomy" id="2682957"/>
    <lineage>
        <taxon>Eukaryota</taxon>
        <taxon>Fungi</taxon>
        <taxon>Dikarya</taxon>
        <taxon>Basidiomycota</taxon>
        <taxon>Agaricomycotina</taxon>
        <taxon>Agaricomycetes</taxon>
        <taxon>Agaricomycetidae</taxon>
        <taxon>Agaricales</taxon>
        <taxon>Marasmiineae</taxon>
        <taxon>Omphalotaceae</taxon>
        <taxon>Marasmiellus</taxon>
    </lineage>
</organism>
<accession>A0ABR1IRL3</accession>
<comment type="caution">
    <text evidence="2">The sequence shown here is derived from an EMBL/GenBank/DDBJ whole genome shotgun (WGS) entry which is preliminary data.</text>
</comment>
<evidence type="ECO:0000259" key="1">
    <source>
        <dbReference type="Pfam" id="PF13391"/>
    </source>
</evidence>
<dbReference type="InterPro" id="IPR003615">
    <property type="entry name" value="HNH_nuc"/>
</dbReference>
<protein>
    <recommendedName>
        <fullName evidence="1">HNH nuclease domain-containing protein</fullName>
    </recommendedName>
</protein>
<proteinExistence type="predicted"/>
<dbReference type="Pfam" id="PF13391">
    <property type="entry name" value="HNH_2"/>
    <property type="match status" value="1"/>
</dbReference>
<name>A0ABR1IRL3_9AGAR</name>
<feature type="domain" description="HNH nuclease" evidence="1">
    <location>
        <begin position="157"/>
        <end position="248"/>
    </location>
</feature>
<evidence type="ECO:0000313" key="2">
    <source>
        <dbReference type="EMBL" id="KAK7439333.1"/>
    </source>
</evidence>